<dbReference type="RefSeq" id="WP_190826246.1">
    <property type="nucleotide sequence ID" value="NZ_CAWPPI010000031.1"/>
</dbReference>
<evidence type="ECO:0000256" key="1">
    <source>
        <dbReference type="SAM" id="SignalP"/>
    </source>
</evidence>
<keyword evidence="3" id="KW-1185">Reference proteome</keyword>
<proteinExistence type="predicted"/>
<evidence type="ECO:0000313" key="3">
    <source>
        <dbReference type="Proteomes" id="UP000629098"/>
    </source>
</evidence>
<reference evidence="2" key="1">
    <citation type="submission" date="2020-09" db="EMBL/GenBank/DDBJ databases">
        <title>Iningainema tapete sp. nov. (Scytonemataceae, Cyanobacteria) from greenhouses in central Florida (USA) produces two types of nodularin with biosynthetic potential for microcystin-LR and anabaenopeptins.</title>
        <authorList>
            <person name="Berthold D.E."/>
            <person name="Lefler F.W."/>
            <person name="Huang I.-S."/>
            <person name="Abdulla H."/>
            <person name="Zimba P.V."/>
            <person name="Laughinghouse H.D. IV."/>
        </authorList>
    </citation>
    <scope>NUCLEOTIDE SEQUENCE</scope>
    <source>
        <strain evidence="2">BLCCT55</strain>
    </source>
</reference>
<organism evidence="2 3">
    <name type="scientific">Iningainema tapete BLCC-T55</name>
    <dbReference type="NCBI Taxonomy" id="2748662"/>
    <lineage>
        <taxon>Bacteria</taxon>
        <taxon>Bacillati</taxon>
        <taxon>Cyanobacteriota</taxon>
        <taxon>Cyanophyceae</taxon>
        <taxon>Nostocales</taxon>
        <taxon>Scytonemataceae</taxon>
        <taxon>Iningainema tapete</taxon>
    </lineage>
</organism>
<dbReference type="Proteomes" id="UP000629098">
    <property type="component" value="Unassembled WGS sequence"/>
</dbReference>
<dbReference type="EMBL" id="JACXAE010000031">
    <property type="protein sequence ID" value="MBD2771955.1"/>
    <property type="molecule type" value="Genomic_DNA"/>
</dbReference>
<name>A0A8J6XFF2_9CYAN</name>
<dbReference type="AlphaFoldDB" id="A0A8J6XFF2"/>
<feature type="chain" id="PRO_5035212502" evidence="1">
    <location>
        <begin position="26"/>
        <end position="235"/>
    </location>
</feature>
<feature type="signal peptide" evidence="1">
    <location>
        <begin position="1"/>
        <end position="25"/>
    </location>
</feature>
<accession>A0A8J6XFF2</accession>
<evidence type="ECO:0000313" key="2">
    <source>
        <dbReference type="EMBL" id="MBD2771955.1"/>
    </source>
</evidence>
<keyword evidence="1" id="KW-0732">Signal</keyword>
<gene>
    <name evidence="2" type="ORF">ICL16_07565</name>
</gene>
<protein>
    <submittedName>
        <fullName evidence="2">DUF928 domain-containing protein</fullName>
    </submittedName>
</protein>
<sequence length="235" mass="26333">MNKYLLPILLLATALSISHIIPNQAQSVKKKPIQQIFSWTKISQALFSPKPPIKPRKGGSRDPLFICMISPDAPKPHRIVWSDRPLFIWNGSVQKIAVRTAGSNEDLWSQTVAATQITNYTGKALQPGQKYDWWVFIGESPNKSVPFQVMESQQRDRITSQLRTLENQLKAKGANIEAIATAKANFFANKQLWSDALQQAYSVEKPSPELAQIRQDIPDKLCNQQQTVGSNSPTP</sequence>
<comment type="caution">
    <text evidence="2">The sequence shown here is derived from an EMBL/GenBank/DDBJ whole genome shotgun (WGS) entry which is preliminary data.</text>
</comment>